<reference evidence="12 13" key="1">
    <citation type="submission" date="2018-08" db="EMBL/GenBank/DDBJ databases">
        <title>A genome reference for cultivated species of the human gut microbiota.</title>
        <authorList>
            <person name="Zou Y."/>
            <person name="Xue W."/>
            <person name="Luo G."/>
        </authorList>
    </citation>
    <scope>NUCLEOTIDE SEQUENCE [LARGE SCALE GENOMIC DNA]</scope>
    <source>
        <strain evidence="11 14">AF31-17AC</strain>
        <strain evidence="10 13">AF45-14BH</strain>
        <strain evidence="9 12">TM10-1AC</strain>
    </source>
</reference>
<comment type="subcellular location">
    <subcellularLocation>
        <location evidence="1">Membrane</location>
    </subcellularLocation>
</comment>
<proteinExistence type="predicted"/>
<dbReference type="GO" id="GO:0006605">
    <property type="term" value="P:protein targeting"/>
    <property type="evidence" value="ECO:0007669"/>
    <property type="project" value="InterPro"/>
</dbReference>
<dbReference type="EMBL" id="QRNJ01000025">
    <property type="protein sequence ID" value="RHK39448.1"/>
    <property type="molecule type" value="Genomic_DNA"/>
</dbReference>
<dbReference type="Pfam" id="PF00584">
    <property type="entry name" value="SecE"/>
    <property type="match status" value="1"/>
</dbReference>
<feature type="transmembrane region" description="Helical" evidence="8">
    <location>
        <begin position="41"/>
        <end position="67"/>
    </location>
</feature>
<evidence type="ECO:0000256" key="1">
    <source>
        <dbReference type="ARBA" id="ARBA00004370"/>
    </source>
</evidence>
<keyword evidence="3 8" id="KW-0812">Transmembrane</keyword>
<evidence type="ECO:0000256" key="4">
    <source>
        <dbReference type="ARBA" id="ARBA00022927"/>
    </source>
</evidence>
<dbReference type="Proteomes" id="UP000283700">
    <property type="component" value="Unassembled WGS sequence"/>
</dbReference>
<evidence type="ECO:0000313" key="9">
    <source>
        <dbReference type="EMBL" id="RGI82200.1"/>
    </source>
</evidence>
<evidence type="ECO:0000313" key="10">
    <source>
        <dbReference type="EMBL" id="RHK39448.1"/>
    </source>
</evidence>
<comment type="caution">
    <text evidence="9">The sequence shown here is derived from an EMBL/GenBank/DDBJ whole genome shotgun (WGS) entry which is preliminary data.</text>
</comment>
<accession>A0A374NDF6</accession>
<organism evidence="9 12">
    <name type="scientific">Anaerobutyricum hallii</name>
    <dbReference type="NCBI Taxonomy" id="39488"/>
    <lineage>
        <taxon>Bacteria</taxon>
        <taxon>Bacillati</taxon>
        <taxon>Bacillota</taxon>
        <taxon>Clostridia</taxon>
        <taxon>Lachnospirales</taxon>
        <taxon>Lachnospiraceae</taxon>
        <taxon>Anaerobutyricum</taxon>
    </lineage>
</organism>
<keyword evidence="4" id="KW-0653">Protein transport</keyword>
<protein>
    <recommendedName>
        <fullName evidence="15">Preprotein translocase subunit SecE</fullName>
    </recommendedName>
</protein>
<evidence type="ECO:0000256" key="2">
    <source>
        <dbReference type="ARBA" id="ARBA00022448"/>
    </source>
</evidence>
<keyword evidence="7 8" id="KW-0472">Membrane</keyword>
<dbReference type="GO" id="GO:0016020">
    <property type="term" value="C:membrane"/>
    <property type="evidence" value="ECO:0007669"/>
    <property type="project" value="UniProtKB-SubCell"/>
</dbReference>
<dbReference type="EMBL" id="QRQO01000003">
    <property type="protein sequence ID" value="RHN17174.1"/>
    <property type="molecule type" value="Genomic_DNA"/>
</dbReference>
<evidence type="ECO:0000256" key="6">
    <source>
        <dbReference type="ARBA" id="ARBA00023010"/>
    </source>
</evidence>
<evidence type="ECO:0000256" key="8">
    <source>
        <dbReference type="SAM" id="Phobius"/>
    </source>
</evidence>
<dbReference type="InterPro" id="IPR001901">
    <property type="entry name" value="Translocase_SecE/Sec61-g"/>
</dbReference>
<evidence type="ECO:0000256" key="3">
    <source>
        <dbReference type="ARBA" id="ARBA00022692"/>
    </source>
</evidence>
<evidence type="ECO:0000256" key="7">
    <source>
        <dbReference type="ARBA" id="ARBA00023136"/>
    </source>
</evidence>
<dbReference type="EMBL" id="QSOE01000105">
    <property type="protein sequence ID" value="RGI82200.1"/>
    <property type="molecule type" value="Genomic_DNA"/>
</dbReference>
<gene>
    <name evidence="10" type="ORF">DW068_07625</name>
    <name evidence="11" type="ORF">DWZ29_01570</name>
    <name evidence="9" type="ORF">DXD91_12390</name>
</gene>
<dbReference type="Proteomes" id="UP000283497">
    <property type="component" value="Unassembled WGS sequence"/>
</dbReference>
<evidence type="ECO:0008006" key="15">
    <source>
        <dbReference type="Google" id="ProtNLM"/>
    </source>
</evidence>
<dbReference type="InterPro" id="IPR038379">
    <property type="entry name" value="SecE_sf"/>
</dbReference>
<evidence type="ECO:0000313" key="11">
    <source>
        <dbReference type="EMBL" id="RHN17174.1"/>
    </source>
</evidence>
<dbReference type="AlphaFoldDB" id="A0A374NDF6"/>
<evidence type="ECO:0000313" key="12">
    <source>
        <dbReference type="Proteomes" id="UP000262524"/>
    </source>
</evidence>
<keyword evidence="2" id="KW-0813">Transport</keyword>
<name>A0A374NDF6_9FIRM</name>
<dbReference type="GO" id="GO:0006886">
    <property type="term" value="P:intracellular protein transport"/>
    <property type="evidence" value="ECO:0007669"/>
    <property type="project" value="InterPro"/>
</dbReference>
<sequence length="68" mass="7593">MKNILKNLKRRAYSVLKKLSVELKNIKVPEPKTLFSDTIKIMIISAVSAVLITGLDTALTELFHILVA</sequence>
<dbReference type="Gene3D" id="1.20.5.1030">
    <property type="entry name" value="Preprotein translocase secy subunit"/>
    <property type="match status" value="1"/>
</dbReference>
<evidence type="ECO:0000313" key="13">
    <source>
        <dbReference type="Proteomes" id="UP000283497"/>
    </source>
</evidence>
<evidence type="ECO:0000313" key="14">
    <source>
        <dbReference type="Proteomes" id="UP000283700"/>
    </source>
</evidence>
<evidence type="ECO:0000256" key="5">
    <source>
        <dbReference type="ARBA" id="ARBA00022989"/>
    </source>
</evidence>
<keyword evidence="5 8" id="KW-1133">Transmembrane helix</keyword>
<keyword evidence="6" id="KW-0811">Translocation</keyword>
<dbReference type="Proteomes" id="UP000262524">
    <property type="component" value="Unassembled WGS sequence"/>
</dbReference>